<accession>A0A8S5P4Y4</accession>
<proteinExistence type="predicted"/>
<reference evidence="1" key="1">
    <citation type="journal article" date="2021" name="Proc. Natl. Acad. Sci. U.S.A.">
        <title>A Catalog of Tens of Thousands of Viruses from Human Metagenomes Reveals Hidden Associations with Chronic Diseases.</title>
        <authorList>
            <person name="Tisza M.J."/>
            <person name="Buck C.B."/>
        </authorList>
    </citation>
    <scope>NUCLEOTIDE SEQUENCE</scope>
    <source>
        <strain evidence="1">CtQtc11</strain>
    </source>
</reference>
<protein>
    <recommendedName>
        <fullName evidence="2">Phage tail protein</fullName>
    </recommendedName>
</protein>
<evidence type="ECO:0000313" key="1">
    <source>
        <dbReference type="EMBL" id="DAE01481.1"/>
    </source>
</evidence>
<sequence>MSEVIIKLNDETLTLSEYNAEFNGYDCDLGSVETKTYKTMHGTNERYINSIFNPHELTVEFIVRKYSNVLALARILTNPIFEFVDDELVYESSINEFEYEYISGDDYLLKLIYNAYIFENRYSNTPIKANTTVNIDSPSPTAINIEVKANETLVNKVITLSYFDFFTNKKYQNDIKIISLINGKTALINSDKFLCFIDENQLYLNNININLYPYTKGKIDVRGIDETLELNIMYRKAY</sequence>
<name>A0A8S5P4Y4_9CAUD</name>
<dbReference type="EMBL" id="BK015325">
    <property type="protein sequence ID" value="DAE01481.1"/>
    <property type="molecule type" value="Genomic_DNA"/>
</dbReference>
<organism evidence="1">
    <name type="scientific">Siphoviridae sp. ctQtc11</name>
    <dbReference type="NCBI Taxonomy" id="2825497"/>
    <lineage>
        <taxon>Viruses</taxon>
        <taxon>Duplodnaviria</taxon>
        <taxon>Heunggongvirae</taxon>
        <taxon>Uroviricota</taxon>
        <taxon>Caudoviricetes</taxon>
    </lineage>
</organism>
<evidence type="ECO:0008006" key="2">
    <source>
        <dbReference type="Google" id="ProtNLM"/>
    </source>
</evidence>